<sequence length="568" mass="64004">MRLGSFDKQTLKEEILTKFTLDVGNEIARKLKGQRKMFSAPPTGFYARIIGKAIQYHMFERSPMPVEHLFCCIEGSAFTDVEFNEILFKDVIDETLEQVLLKLENIVKSSLKMCGKTEQDFENTCAVLEDCKRLCQPSYLTELVQEWEKREIFKASGEIKDYSSVVKYILGRKNDQPCVKVFLRNDDENAKSFFKEQRNGLSQDTQIEFVLLEGNRKKTWEAVMKIKRIEREAPNIPRKTRDELEEIANREADKIYGKYSNVVGIGVSNIHIGNDNVKITPCIVLYCLDKTLVPFGETPLPSHMGKYLCDTREKIVMFGSCESCLNVNPGCDIGSHFFAGSAGFLVNSSNCPFTGFLTAAHVVVKDVSSIYEENSPNFIVNTYNQQEDIMHPSNSGKKIGVVHNCIFGNYCSNGSDVAIVRMSSDVKTTEAPEPLTIADKASLQFDGSMKVIKRGNVTGETTGFLERTLSSIRVGFRQESTPSFIFMNCYSILDEDPENPFFKIGDSGSGVFITNDSKRFLAPLGIAFARGDDFSTIVCKIKHITDQFKLSIYQNQTFANEEELMDIT</sequence>
<dbReference type="GeneID" id="111117447"/>
<dbReference type="AlphaFoldDB" id="A0A8B8C9H6"/>
<dbReference type="InterPro" id="IPR001254">
    <property type="entry name" value="Trypsin_dom"/>
</dbReference>
<reference evidence="3 4" key="1">
    <citation type="submission" date="2025-04" db="UniProtKB">
        <authorList>
            <consortium name="RefSeq"/>
        </authorList>
    </citation>
    <scope>IDENTIFICATION</scope>
    <source>
        <tissue evidence="3 4">Whole sample</tissue>
    </source>
</reference>
<protein>
    <submittedName>
        <fullName evidence="3 4">Uncharacterized protein LOC111117447 isoform X1</fullName>
    </submittedName>
</protein>
<dbReference type="RefSeq" id="XP_022312280.1">
    <property type="nucleotide sequence ID" value="XM_022456572.1"/>
</dbReference>
<dbReference type="Proteomes" id="UP000694844">
    <property type="component" value="Chromosome 10"/>
</dbReference>
<proteinExistence type="predicted"/>
<dbReference type="GO" id="GO:0004252">
    <property type="term" value="F:serine-type endopeptidase activity"/>
    <property type="evidence" value="ECO:0007669"/>
    <property type="project" value="InterPro"/>
</dbReference>
<dbReference type="KEGG" id="cvn:111117447"/>
<feature type="domain" description="Peptidase S1" evidence="1">
    <location>
        <begin position="355"/>
        <end position="480"/>
    </location>
</feature>
<name>A0A8B8C9H6_CRAVI</name>
<organism evidence="2 3">
    <name type="scientific">Crassostrea virginica</name>
    <name type="common">Eastern oyster</name>
    <dbReference type="NCBI Taxonomy" id="6565"/>
    <lineage>
        <taxon>Eukaryota</taxon>
        <taxon>Metazoa</taxon>
        <taxon>Spiralia</taxon>
        <taxon>Lophotrochozoa</taxon>
        <taxon>Mollusca</taxon>
        <taxon>Bivalvia</taxon>
        <taxon>Autobranchia</taxon>
        <taxon>Pteriomorphia</taxon>
        <taxon>Ostreida</taxon>
        <taxon>Ostreoidea</taxon>
        <taxon>Ostreidae</taxon>
        <taxon>Crassostrea</taxon>
    </lineage>
</organism>
<dbReference type="Pfam" id="PF00089">
    <property type="entry name" value="Trypsin"/>
    <property type="match status" value="1"/>
</dbReference>
<evidence type="ECO:0000313" key="2">
    <source>
        <dbReference type="Proteomes" id="UP000694844"/>
    </source>
</evidence>
<dbReference type="GO" id="GO:0006508">
    <property type="term" value="P:proteolysis"/>
    <property type="evidence" value="ECO:0007669"/>
    <property type="project" value="InterPro"/>
</dbReference>
<evidence type="ECO:0000313" key="3">
    <source>
        <dbReference type="RefSeq" id="XP_022312280.1"/>
    </source>
</evidence>
<evidence type="ECO:0000313" key="4">
    <source>
        <dbReference type="RefSeq" id="XP_022312281.1"/>
    </source>
</evidence>
<keyword evidence="2" id="KW-1185">Reference proteome</keyword>
<dbReference type="RefSeq" id="XP_022312281.1">
    <property type="nucleotide sequence ID" value="XM_022456573.1"/>
</dbReference>
<dbReference type="SUPFAM" id="SSF50494">
    <property type="entry name" value="Trypsin-like serine proteases"/>
    <property type="match status" value="1"/>
</dbReference>
<gene>
    <name evidence="3 4" type="primary">LOC111117447</name>
</gene>
<dbReference type="InterPro" id="IPR009003">
    <property type="entry name" value="Peptidase_S1_PA"/>
</dbReference>
<accession>A0A8B8C9H6</accession>
<evidence type="ECO:0000259" key="1">
    <source>
        <dbReference type="Pfam" id="PF00089"/>
    </source>
</evidence>
<dbReference type="OrthoDB" id="6161447at2759"/>